<dbReference type="PANTHER" id="PTHR36451">
    <property type="entry name" value="PAPS-DEPENDENT SULFOTRANSFERASE STF3"/>
    <property type="match status" value="1"/>
</dbReference>
<dbReference type="SUPFAM" id="SSF52540">
    <property type="entry name" value="P-loop containing nucleoside triphosphate hydrolases"/>
    <property type="match status" value="1"/>
</dbReference>
<dbReference type="InterPro" id="IPR052736">
    <property type="entry name" value="Stf3_sulfotransferase"/>
</dbReference>
<evidence type="ECO:0000313" key="1">
    <source>
        <dbReference type="EMBL" id="MCX2977202.1"/>
    </source>
</evidence>
<evidence type="ECO:0000313" key="2">
    <source>
        <dbReference type="Proteomes" id="UP001143304"/>
    </source>
</evidence>
<gene>
    <name evidence="1" type="ORF">EYC82_07525</name>
</gene>
<dbReference type="Pfam" id="PF13469">
    <property type="entry name" value="Sulfotransfer_3"/>
    <property type="match status" value="1"/>
</dbReference>
<dbReference type="InterPro" id="IPR027417">
    <property type="entry name" value="P-loop_NTPase"/>
</dbReference>
<name>A0ABT3T4I9_9GAMM</name>
<comment type="caution">
    <text evidence="1">The sequence shown here is derived from an EMBL/GenBank/DDBJ whole genome shotgun (WGS) entry which is preliminary data.</text>
</comment>
<keyword evidence="2" id="KW-1185">Reference proteome</keyword>
<dbReference type="Gene3D" id="3.40.50.300">
    <property type="entry name" value="P-loop containing nucleotide triphosphate hydrolases"/>
    <property type="match status" value="1"/>
</dbReference>
<organism evidence="1 2">
    <name type="scientific">Candidatus Marimicrobium litorale</name>
    <dbReference type="NCBI Taxonomy" id="2518991"/>
    <lineage>
        <taxon>Bacteria</taxon>
        <taxon>Pseudomonadati</taxon>
        <taxon>Pseudomonadota</taxon>
        <taxon>Gammaproteobacteria</taxon>
        <taxon>Cellvibrionales</taxon>
        <taxon>Halieaceae</taxon>
        <taxon>Marimicrobium</taxon>
    </lineage>
</organism>
<protein>
    <submittedName>
        <fullName evidence="1">Sulfotransferase</fullName>
    </submittedName>
</protein>
<dbReference type="EMBL" id="SHNO01000001">
    <property type="protein sequence ID" value="MCX2977202.1"/>
    <property type="molecule type" value="Genomic_DNA"/>
</dbReference>
<accession>A0ABT3T4I9</accession>
<reference evidence="1" key="1">
    <citation type="submission" date="2019-02" db="EMBL/GenBank/DDBJ databases">
        <authorList>
            <person name="Li S.-H."/>
        </authorList>
    </citation>
    <scope>NUCLEOTIDE SEQUENCE</scope>
    <source>
        <strain evidence="1">IMCC11814</strain>
    </source>
</reference>
<proteinExistence type="predicted"/>
<dbReference type="PANTHER" id="PTHR36451:SF1">
    <property type="entry name" value="OMEGA-HYDROXY-BETA-DIHYDROMENAQUINONE-9 SULFOTRANSFERASE STF3"/>
    <property type="match status" value="1"/>
</dbReference>
<dbReference type="RefSeq" id="WP_279248931.1">
    <property type="nucleotide sequence ID" value="NZ_SHNO01000001.1"/>
</dbReference>
<sequence>MNTLPLPVRILNLAGRSAEAVGWQPVSLDFDKLLNKARDNTGLNDFGEDDFRDPLKLLLSGLETEAKLSTLGRVVARSDLLRTLENRLGLVELLRKHPEIEEQTVERPLFVVGPPRSGTTIFHDLLAMDADNRVPLSWEAAYPLPPPETSTYNSDPRISRVQADLDNVDKLLPDFKKMHPMGAQRAQECVAITSHDFASMIYYVQFDVPTYDRWVMDHDMRSALKWHRRFLQVLQWKCPGKRWALKSPQHMWHLAHIHQEYPDALFVQTHRDPVNTVISMSNLAAELQGMNSDHADQRRIAMHYAAGLAKGYNATVDYRSSGALLDSQVVDLYFRDFIQDQVGTVSRAYEHFGLTLTPVAAASMQSFLDDNPADKHGKHLYTFQDTGLDEEALRAMFSKYESYFDIPRETLRAG</sequence>
<dbReference type="Proteomes" id="UP001143304">
    <property type="component" value="Unassembled WGS sequence"/>
</dbReference>